<dbReference type="InterPro" id="IPR057670">
    <property type="entry name" value="SH3_retrovirus"/>
</dbReference>
<dbReference type="AlphaFoldDB" id="A0A2N9FQX5"/>
<dbReference type="InterPro" id="IPR012337">
    <property type="entry name" value="RNaseH-like_sf"/>
</dbReference>
<dbReference type="InterPro" id="IPR039537">
    <property type="entry name" value="Retrotran_Ty1/copia-like"/>
</dbReference>
<dbReference type="InterPro" id="IPR043502">
    <property type="entry name" value="DNA/RNA_pol_sf"/>
</dbReference>
<dbReference type="PROSITE" id="PS50994">
    <property type="entry name" value="INTEGRASE"/>
    <property type="match status" value="1"/>
</dbReference>
<feature type="compositionally biased region" description="Polar residues" evidence="3">
    <location>
        <begin position="187"/>
        <end position="196"/>
    </location>
</feature>
<evidence type="ECO:0000256" key="1">
    <source>
        <dbReference type="ARBA" id="ARBA00022723"/>
    </source>
</evidence>
<dbReference type="Gene3D" id="3.30.420.10">
    <property type="entry name" value="Ribonuclease H-like superfamily/Ribonuclease H"/>
    <property type="match status" value="1"/>
</dbReference>
<dbReference type="SUPFAM" id="SSF56672">
    <property type="entry name" value="DNA/RNA polymerases"/>
    <property type="match status" value="1"/>
</dbReference>
<dbReference type="PANTHER" id="PTHR42648:SF31">
    <property type="entry name" value="RNA-DIRECTED DNA POLYMERASE"/>
    <property type="match status" value="1"/>
</dbReference>
<feature type="domain" description="Integrase catalytic" evidence="4">
    <location>
        <begin position="1"/>
        <end position="105"/>
    </location>
</feature>
<evidence type="ECO:0000256" key="3">
    <source>
        <dbReference type="SAM" id="MobiDB-lite"/>
    </source>
</evidence>
<dbReference type="GO" id="GO:0015074">
    <property type="term" value="P:DNA integration"/>
    <property type="evidence" value="ECO:0007669"/>
    <property type="project" value="InterPro"/>
</dbReference>
<dbReference type="InterPro" id="IPR036397">
    <property type="entry name" value="RNaseH_sf"/>
</dbReference>
<dbReference type="GO" id="GO:0046872">
    <property type="term" value="F:metal ion binding"/>
    <property type="evidence" value="ECO:0007669"/>
    <property type="project" value="UniProtKB-KW"/>
</dbReference>
<dbReference type="EMBL" id="OIVN01001073">
    <property type="protein sequence ID" value="SPC89500.1"/>
    <property type="molecule type" value="Genomic_DNA"/>
</dbReference>
<dbReference type="PANTHER" id="PTHR42648">
    <property type="entry name" value="TRANSPOSASE, PUTATIVE-RELATED"/>
    <property type="match status" value="1"/>
</dbReference>
<dbReference type="GO" id="GO:0003676">
    <property type="term" value="F:nucleic acid binding"/>
    <property type="evidence" value="ECO:0007669"/>
    <property type="project" value="InterPro"/>
</dbReference>
<name>A0A2N9FQX5_FAGSY</name>
<evidence type="ECO:0000313" key="5">
    <source>
        <dbReference type="EMBL" id="SPC89500.1"/>
    </source>
</evidence>
<proteinExistence type="predicted"/>
<dbReference type="InterPro" id="IPR013103">
    <property type="entry name" value="RVT_2"/>
</dbReference>
<dbReference type="InterPro" id="IPR001584">
    <property type="entry name" value="Integrase_cat-core"/>
</dbReference>
<gene>
    <name evidence="5" type="ORF">FSB_LOCUS17382</name>
</gene>
<dbReference type="Pfam" id="PF25597">
    <property type="entry name" value="SH3_retrovirus"/>
    <property type="match status" value="1"/>
</dbReference>
<protein>
    <recommendedName>
        <fullName evidence="4">Integrase catalytic domain-containing protein</fullName>
    </recommendedName>
</protein>
<dbReference type="Pfam" id="PF07727">
    <property type="entry name" value="RVT_2"/>
    <property type="match status" value="2"/>
</dbReference>
<keyword evidence="1" id="KW-0479">Metal-binding</keyword>
<reference evidence="5" key="1">
    <citation type="submission" date="2018-02" db="EMBL/GenBank/DDBJ databases">
        <authorList>
            <person name="Cohen D.B."/>
            <person name="Kent A.D."/>
        </authorList>
    </citation>
    <scope>NUCLEOTIDE SEQUENCE</scope>
</reference>
<evidence type="ECO:0000259" key="4">
    <source>
        <dbReference type="PROSITE" id="PS50994"/>
    </source>
</evidence>
<keyword evidence="2" id="KW-0378">Hydrolase</keyword>
<sequence>MGSITAILANFLLHFKLDNGREFFANPMQAYFRSNGIELQTTCVDTPQQNGVVERKHRHLLEVARALRFQAHLPLTFWGECILTAAYLINLTPTPVLVQPDKFAPRAHCCIFLGYPYGQRGYRVYDLESHKIFTSQDVTFYETEFPYASLPSPKPMAPVIPLPILDSIESTSSHLSEATELPDSSFDDTNTSSLDATPSPPSPRPHRTRQLPRRFHDFVLDPSHTAPPLADSGIAHPLSHFVSYDHFSPSHTAYLAAITSKDEPTSFSQAVIDPKWREAMSTEIAALEQNHTWTLETLPPGKRPIQSKWVYKIKYKPDGTVERYKARLVAKGYSQVEGLDYHETFAPIAKLVTVRCLLAIASIRQWELHQLDVHNAFLHGDLHEEVYMTIPQGSDYSLFTSCQGQSFIAILIYVDDLIIAGNDSNRIASLKSYLHSQFHIKDLGPLKYFLGIKVTRAPAGIVLSQRKYALDILTETGMLGSRPCSFPMEQQHKLTTDSGPPLSDPLQYRHLVGRLLY</sequence>
<evidence type="ECO:0000256" key="2">
    <source>
        <dbReference type="ARBA" id="ARBA00022801"/>
    </source>
</evidence>
<feature type="region of interest" description="Disordered" evidence="3">
    <location>
        <begin position="176"/>
        <end position="209"/>
    </location>
</feature>
<dbReference type="SUPFAM" id="SSF53098">
    <property type="entry name" value="Ribonuclease H-like"/>
    <property type="match status" value="1"/>
</dbReference>
<dbReference type="GO" id="GO:0016787">
    <property type="term" value="F:hydrolase activity"/>
    <property type="evidence" value="ECO:0007669"/>
    <property type="project" value="UniProtKB-KW"/>
</dbReference>
<accession>A0A2N9FQX5</accession>
<organism evidence="5">
    <name type="scientific">Fagus sylvatica</name>
    <name type="common">Beechnut</name>
    <dbReference type="NCBI Taxonomy" id="28930"/>
    <lineage>
        <taxon>Eukaryota</taxon>
        <taxon>Viridiplantae</taxon>
        <taxon>Streptophyta</taxon>
        <taxon>Embryophyta</taxon>
        <taxon>Tracheophyta</taxon>
        <taxon>Spermatophyta</taxon>
        <taxon>Magnoliopsida</taxon>
        <taxon>eudicotyledons</taxon>
        <taxon>Gunneridae</taxon>
        <taxon>Pentapetalae</taxon>
        <taxon>rosids</taxon>
        <taxon>fabids</taxon>
        <taxon>Fagales</taxon>
        <taxon>Fagaceae</taxon>
        <taxon>Fagus</taxon>
    </lineage>
</organism>